<feature type="signal peptide" evidence="1">
    <location>
        <begin position="1"/>
        <end position="20"/>
    </location>
</feature>
<sequence>MNLKSLYLLSALLLTHSAFAQVSEKEKQDDPLSATLLDSSKLGTAQTINHDNDPDFKDIEIIYPDTLSVKDAQRKIYYIVREIRYKTPVKSDNKYYGIMKKGTSYIRSGEEIFCGKYRYRQTIAEASFNGKNQALGLHDPFLGSPFSPEEEKVAHDLWQEDPVIPVVCALAKKKK</sequence>
<dbReference type="Proteomes" id="UP000626795">
    <property type="component" value="Unassembled WGS sequence"/>
</dbReference>
<dbReference type="AlphaFoldDB" id="A0A9X9QZP2"/>
<gene>
    <name evidence="2" type="ORF">ONOEEDHL_01240</name>
</gene>
<dbReference type="EMBL" id="CABFLZ010000049">
    <property type="protein sequence ID" value="VTY10488.1"/>
    <property type="molecule type" value="Genomic_DNA"/>
</dbReference>
<organism evidence="2 3">
    <name type="scientific">Neisseria subflava</name>
    <dbReference type="NCBI Taxonomy" id="28449"/>
    <lineage>
        <taxon>Bacteria</taxon>
        <taxon>Pseudomonadati</taxon>
        <taxon>Pseudomonadota</taxon>
        <taxon>Betaproteobacteria</taxon>
        <taxon>Neisseriales</taxon>
        <taxon>Neisseriaceae</taxon>
        <taxon>Neisseria</taxon>
    </lineage>
</organism>
<protein>
    <submittedName>
        <fullName evidence="2">Uncharacterized protein</fullName>
    </submittedName>
</protein>
<reference evidence="2" key="1">
    <citation type="submission" date="2019-05" db="EMBL/GenBank/DDBJ databases">
        <authorList>
            <person name="Hibberd M."/>
        </authorList>
    </citation>
    <scope>NUCLEOTIDE SEQUENCE</scope>
    <source>
        <strain evidence="2">Neisseria_subflava_BgEED23</strain>
    </source>
</reference>
<keyword evidence="3" id="KW-1185">Reference proteome</keyword>
<evidence type="ECO:0000256" key="1">
    <source>
        <dbReference type="SAM" id="SignalP"/>
    </source>
</evidence>
<proteinExistence type="predicted"/>
<dbReference type="RefSeq" id="WP_204788920.1">
    <property type="nucleotide sequence ID" value="NZ_CABFLZ010000049.1"/>
</dbReference>
<keyword evidence="1" id="KW-0732">Signal</keyword>
<feature type="chain" id="PRO_5040908649" evidence="1">
    <location>
        <begin position="21"/>
        <end position="175"/>
    </location>
</feature>
<accession>A0A9X9QZP2</accession>
<comment type="caution">
    <text evidence="2">The sequence shown here is derived from an EMBL/GenBank/DDBJ whole genome shotgun (WGS) entry which is preliminary data.</text>
</comment>
<name>A0A9X9QZP2_NEISU</name>
<evidence type="ECO:0000313" key="2">
    <source>
        <dbReference type="EMBL" id="VTY10488.1"/>
    </source>
</evidence>
<evidence type="ECO:0000313" key="3">
    <source>
        <dbReference type="Proteomes" id="UP000626795"/>
    </source>
</evidence>